<dbReference type="Proteomes" id="UP000184758">
    <property type="component" value="Unassembled WGS sequence"/>
</dbReference>
<proteinExistence type="inferred from homology"/>
<evidence type="ECO:0000256" key="1">
    <source>
        <dbReference type="ARBA" id="ARBA00009437"/>
    </source>
</evidence>
<dbReference type="SUPFAM" id="SSF46785">
    <property type="entry name" value="Winged helix' DNA-binding domain"/>
    <property type="match status" value="1"/>
</dbReference>
<evidence type="ECO:0000256" key="2">
    <source>
        <dbReference type="ARBA" id="ARBA00023015"/>
    </source>
</evidence>
<comment type="similarity">
    <text evidence="1">Belongs to the LysR transcriptional regulatory family.</text>
</comment>
<sequence length="303" mass="35123">MKLDIAQLNYFIAIVDANLNLTLAAQNIHVTQSALSQFIINFEKEENLQLFHRKNGRLTGLTPSGEKLYEKALEIVDKHQDLHEMLKQEAQIQQGTIRVGISTIILRLFFTKFIPTFMMKNPGIKIDIVEANNEELVNMLNENRIHAAVLDDPTKLHKDKFEKHILALTEVTAFMHPNHPLTKEEKLNWKMLDNQYVATFNKGFATNTLVMDKLKKMKSQTKVLITSDSWDYMVESTTRTNLIALLPSANFKKYYNYLDNIGVVEKHFNDPIIYTTVLCFPVKKKYNSIEKFVYDSFTKEFPD</sequence>
<dbReference type="GO" id="GO:0005829">
    <property type="term" value="C:cytosol"/>
    <property type="evidence" value="ECO:0007669"/>
    <property type="project" value="TreeGrafter"/>
</dbReference>
<evidence type="ECO:0000313" key="7">
    <source>
        <dbReference type="Proteomes" id="UP000184758"/>
    </source>
</evidence>
<feature type="domain" description="HTH lysR-type" evidence="5">
    <location>
        <begin position="3"/>
        <end position="61"/>
    </location>
</feature>
<dbReference type="EMBL" id="FSRN01000001">
    <property type="protein sequence ID" value="SIO21252.1"/>
    <property type="molecule type" value="Genomic_DNA"/>
</dbReference>
<dbReference type="PANTHER" id="PTHR30419">
    <property type="entry name" value="HTH-TYPE TRANSCRIPTIONAL REGULATOR YBHD"/>
    <property type="match status" value="1"/>
</dbReference>
<dbReference type="GO" id="GO:0003677">
    <property type="term" value="F:DNA binding"/>
    <property type="evidence" value="ECO:0007669"/>
    <property type="project" value="UniProtKB-KW"/>
</dbReference>
<dbReference type="PANTHER" id="PTHR30419:SF8">
    <property type="entry name" value="NITROGEN ASSIMILATION TRANSCRIPTIONAL ACTIVATOR-RELATED"/>
    <property type="match status" value="1"/>
</dbReference>
<protein>
    <submittedName>
        <fullName evidence="6">DNA-binding transcriptional regulator, LysR family</fullName>
    </submittedName>
</protein>
<dbReference type="InterPro" id="IPR036390">
    <property type="entry name" value="WH_DNA-bd_sf"/>
</dbReference>
<keyword evidence="4" id="KW-0804">Transcription</keyword>
<name>A0A1N6HNB3_9LACT</name>
<dbReference type="InterPro" id="IPR000847">
    <property type="entry name" value="LysR_HTH_N"/>
</dbReference>
<accession>A0A1N6HNB3</accession>
<dbReference type="AlphaFoldDB" id="A0A1N6HNB3"/>
<dbReference type="CDD" id="cd05466">
    <property type="entry name" value="PBP2_LTTR_substrate"/>
    <property type="match status" value="1"/>
</dbReference>
<evidence type="ECO:0000259" key="5">
    <source>
        <dbReference type="PROSITE" id="PS50931"/>
    </source>
</evidence>
<dbReference type="PROSITE" id="PS50931">
    <property type="entry name" value="HTH_LYSR"/>
    <property type="match status" value="1"/>
</dbReference>
<dbReference type="InterPro" id="IPR005119">
    <property type="entry name" value="LysR_subst-bd"/>
</dbReference>
<dbReference type="Gene3D" id="1.10.10.10">
    <property type="entry name" value="Winged helix-like DNA-binding domain superfamily/Winged helix DNA-binding domain"/>
    <property type="match status" value="1"/>
</dbReference>
<dbReference type="InterPro" id="IPR050950">
    <property type="entry name" value="HTH-type_LysR_regulators"/>
</dbReference>
<evidence type="ECO:0000256" key="3">
    <source>
        <dbReference type="ARBA" id="ARBA00023125"/>
    </source>
</evidence>
<organism evidence="6 7">
    <name type="scientific">Carnobacterium alterfunditum</name>
    <dbReference type="NCBI Taxonomy" id="28230"/>
    <lineage>
        <taxon>Bacteria</taxon>
        <taxon>Bacillati</taxon>
        <taxon>Bacillota</taxon>
        <taxon>Bacilli</taxon>
        <taxon>Lactobacillales</taxon>
        <taxon>Carnobacteriaceae</taxon>
        <taxon>Carnobacterium</taxon>
    </lineage>
</organism>
<keyword evidence="7" id="KW-1185">Reference proteome</keyword>
<dbReference type="Gene3D" id="3.40.190.290">
    <property type="match status" value="1"/>
</dbReference>
<dbReference type="GO" id="GO:0003700">
    <property type="term" value="F:DNA-binding transcription factor activity"/>
    <property type="evidence" value="ECO:0007669"/>
    <property type="project" value="InterPro"/>
</dbReference>
<dbReference type="OrthoDB" id="9803735at2"/>
<keyword evidence="3 6" id="KW-0238">DNA-binding</keyword>
<dbReference type="RefSeq" id="WP_034545601.1">
    <property type="nucleotide sequence ID" value="NZ_FSRN01000001.1"/>
</dbReference>
<evidence type="ECO:0000256" key="4">
    <source>
        <dbReference type="ARBA" id="ARBA00023163"/>
    </source>
</evidence>
<dbReference type="Pfam" id="PF03466">
    <property type="entry name" value="LysR_substrate"/>
    <property type="match status" value="1"/>
</dbReference>
<gene>
    <name evidence="6" type="ORF">SAMN05878443_1971</name>
</gene>
<dbReference type="SUPFAM" id="SSF53850">
    <property type="entry name" value="Periplasmic binding protein-like II"/>
    <property type="match status" value="1"/>
</dbReference>
<evidence type="ECO:0000313" key="6">
    <source>
        <dbReference type="EMBL" id="SIO21252.1"/>
    </source>
</evidence>
<keyword evidence="2" id="KW-0805">Transcription regulation</keyword>
<dbReference type="InterPro" id="IPR036388">
    <property type="entry name" value="WH-like_DNA-bd_sf"/>
</dbReference>
<dbReference type="Pfam" id="PF00126">
    <property type="entry name" value="HTH_1"/>
    <property type="match status" value="1"/>
</dbReference>
<dbReference type="eggNOG" id="COG0583">
    <property type="taxonomic scope" value="Bacteria"/>
</dbReference>
<dbReference type="STRING" id="28230.SAMN05878443_1971"/>
<reference evidence="7" key="1">
    <citation type="submission" date="2016-11" db="EMBL/GenBank/DDBJ databases">
        <authorList>
            <person name="Varghese N."/>
            <person name="Submissions S."/>
        </authorList>
    </citation>
    <scope>NUCLEOTIDE SEQUENCE [LARGE SCALE GENOMIC DNA]</scope>
    <source>
        <strain evidence="7">313</strain>
    </source>
</reference>